<proteinExistence type="predicted"/>
<keyword evidence="2" id="KW-1185">Reference proteome</keyword>
<comment type="caution">
    <text evidence="1">The sequence shown here is derived from an EMBL/GenBank/DDBJ whole genome shotgun (WGS) entry which is preliminary data.</text>
</comment>
<dbReference type="EMBL" id="BAAAKJ010000214">
    <property type="protein sequence ID" value="GAA1399146.1"/>
    <property type="molecule type" value="Genomic_DNA"/>
</dbReference>
<protein>
    <recommendedName>
        <fullName evidence="3">ABM domain-containing protein</fullName>
    </recommendedName>
</protein>
<reference evidence="1 2" key="1">
    <citation type="journal article" date="2019" name="Int. J. Syst. Evol. Microbiol.">
        <title>The Global Catalogue of Microorganisms (GCM) 10K type strain sequencing project: providing services to taxonomists for standard genome sequencing and annotation.</title>
        <authorList>
            <consortium name="The Broad Institute Genomics Platform"/>
            <consortium name="The Broad Institute Genome Sequencing Center for Infectious Disease"/>
            <person name="Wu L."/>
            <person name="Ma J."/>
        </authorList>
    </citation>
    <scope>NUCLEOTIDE SEQUENCE [LARGE SCALE GENOMIC DNA]</scope>
    <source>
        <strain evidence="1 2">JCM 12393</strain>
    </source>
</reference>
<gene>
    <name evidence="1" type="ORF">GCM10009639_38400</name>
</gene>
<evidence type="ECO:0000313" key="2">
    <source>
        <dbReference type="Proteomes" id="UP001499863"/>
    </source>
</evidence>
<sequence length="64" mass="7342">MRGAPERYLVTTLWSGADAHRRYAAERLPALRERAAPEDDVRVLSGHLLPLEPGWTVPPVRRRR</sequence>
<organism evidence="1 2">
    <name type="scientific">Kitasatospora putterlickiae</name>
    <dbReference type="NCBI Taxonomy" id="221725"/>
    <lineage>
        <taxon>Bacteria</taxon>
        <taxon>Bacillati</taxon>
        <taxon>Actinomycetota</taxon>
        <taxon>Actinomycetes</taxon>
        <taxon>Kitasatosporales</taxon>
        <taxon>Streptomycetaceae</taxon>
        <taxon>Kitasatospora</taxon>
    </lineage>
</organism>
<accession>A0ABN1Y898</accession>
<dbReference type="RefSeq" id="WP_344337487.1">
    <property type="nucleotide sequence ID" value="NZ_BAAAKJ010000214.1"/>
</dbReference>
<dbReference type="Proteomes" id="UP001499863">
    <property type="component" value="Unassembled WGS sequence"/>
</dbReference>
<evidence type="ECO:0000313" key="1">
    <source>
        <dbReference type="EMBL" id="GAA1399146.1"/>
    </source>
</evidence>
<evidence type="ECO:0008006" key="3">
    <source>
        <dbReference type="Google" id="ProtNLM"/>
    </source>
</evidence>
<name>A0ABN1Y898_9ACTN</name>